<comment type="caution">
    <text evidence="1">The sequence shown here is derived from an EMBL/GenBank/DDBJ whole genome shotgun (WGS) entry which is preliminary data.</text>
</comment>
<reference evidence="1 2" key="1">
    <citation type="submission" date="2024-10" db="EMBL/GenBank/DDBJ databases">
        <title>Updated reference genomes for cyclostephanoid diatoms.</title>
        <authorList>
            <person name="Roberts W.R."/>
            <person name="Alverson A.J."/>
        </authorList>
    </citation>
    <scope>NUCLEOTIDE SEQUENCE [LARGE SCALE GENOMIC DNA]</scope>
    <source>
        <strain evidence="1 2">AJA010-31</strain>
    </source>
</reference>
<gene>
    <name evidence="1" type="ORF">ACHAWO_002072</name>
</gene>
<evidence type="ECO:0000313" key="1">
    <source>
        <dbReference type="EMBL" id="KAL3785511.1"/>
    </source>
</evidence>
<organism evidence="1 2">
    <name type="scientific">Cyclotella atomus</name>
    <dbReference type="NCBI Taxonomy" id="382360"/>
    <lineage>
        <taxon>Eukaryota</taxon>
        <taxon>Sar</taxon>
        <taxon>Stramenopiles</taxon>
        <taxon>Ochrophyta</taxon>
        <taxon>Bacillariophyta</taxon>
        <taxon>Coscinodiscophyceae</taxon>
        <taxon>Thalassiosirophycidae</taxon>
        <taxon>Stephanodiscales</taxon>
        <taxon>Stephanodiscaceae</taxon>
        <taxon>Cyclotella</taxon>
    </lineage>
</organism>
<name>A0ABD3PE19_9STRA</name>
<dbReference type="AlphaFoldDB" id="A0ABD3PE19"/>
<protein>
    <submittedName>
        <fullName evidence="1">Uncharacterized protein</fullName>
    </submittedName>
</protein>
<dbReference type="SUPFAM" id="SSF52047">
    <property type="entry name" value="RNI-like"/>
    <property type="match status" value="1"/>
</dbReference>
<dbReference type="InterPro" id="IPR032675">
    <property type="entry name" value="LRR_dom_sf"/>
</dbReference>
<keyword evidence="2" id="KW-1185">Reference proteome</keyword>
<dbReference type="Gene3D" id="3.80.10.10">
    <property type="entry name" value="Ribonuclease Inhibitor"/>
    <property type="match status" value="1"/>
</dbReference>
<evidence type="ECO:0000313" key="2">
    <source>
        <dbReference type="Proteomes" id="UP001530400"/>
    </source>
</evidence>
<dbReference type="Proteomes" id="UP001530400">
    <property type="component" value="Unassembled WGS sequence"/>
</dbReference>
<proteinExistence type="predicted"/>
<sequence length="424" mass="47963">MSSINLISPATEGSFPSWMWMNVVQFLDSDDLKSLRLSGGRELCDPLLTSHLSLRVDHVPFFGADKQYTSRSIRRWLYNRKRLVINGHNKNIHPARVAYLVKNGYLDSVSQVVVYDASRHDATISQLVMLPSIKALKLVDHHLTGGRVHSKEHDAKVQENLDAIVDSLHKMSSLKMLDIEVDSVLSGRRLSTLEGMKGLKDLRLRGFDFSEGIRHIGSLTELENIHLCHGNFYSSPEKEISEEDLLVLSGFSQMKSVHLEGFDAMTDMGLKPFCQSKSMKRLVMKHCQDLSGDSCSTIGAMASLESLHIVNSAYDDVEDWESEHLVQLLPLKELKTLSLFYVLIDQYDILDLEGLDNLETLNVAFTIDMNQDEFSILCNTILPIFPSLKKLRVFGEDLMEQSMRVRNIDIEFASFNLGDVVELD</sequence>
<accession>A0ABD3PE19</accession>
<dbReference type="EMBL" id="JALLPJ020000690">
    <property type="protein sequence ID" value="KAL3785511.1"/>
    <property type="molecule type" value="Genomic_DNA"/>
</dbReference>